<dbReference type="EMBL" id="JAEAOA010001447">
    <property type="protein sequence ID" value="KAK3598648.1"/>
    <property type="molecule type" value="Genomic_DNA"/>
</dbReference>
<dbReference type="Gene3D" id="1.10.1410.40">
    <property type="match status" value="1"/>
</dbReference>
<dbReference type="SMART" id="SM01265">
    <property type="entry name" value="Mab-21"/>
    <property type="match status" value="1"/>
</dbReference>
<organism evidence="5 6">
    <name type="scientific">Potamilus streckersoni</name>
    <dbReference type="NCBI Taxonomy" id="2493646"/>
    <lineage>
        <taxon>Eukaryota</taxon>
        <taxon>Metazoa</taxon>
        <taxon>Spiralia</taxon>
        <taxon>Lophotrochozoa</taxon>
        <taxon>Mollusca</taxon>
        <taxon>Bivalvia</taxon>
        <taxon>Autobranchia</taxon>
        <taxon>Heteroconchia</taxon>
        <taxon>Palaeoheterodonta</taxon>
        <taxon>Unionida</taxon>
        <taxon>Unionoidea</taxon>
        <taxon>Unionidae</taxon>
        <taxon>Ambleminae</taxon>
        <taxon>Lampsilini</taxon>
        <taxon>Potamilus</taxon>
    </lineage>
</organism>
<keyword evidence="3" id="KW-0067">ATP-binding</keyword>
<evidence type="ECO:0000259" key="4">
    <source>
        <dbReference type="Pfam" id="PF03281"/>
    </source>
</evidence>
<evidence type="ECO:0000256" key="2">
    <source>
        <dbReference type="ARBA" id="ARBA00022741"/>
    </source>
</evidence>
<dbReference type="Pfam" id="PF03281">
    <property type="entry name" value="Mab-21"/>
    <property type="match status" value="1"/>
</dbReference>
<reference evidence="5" key="1">
    <citation type="journal article" date="2021" name="Genome Biol. Evol.">
        <title>A High-Quality Reference Genome for a Parasitic Bivalve with Doubly Uniparental Inheritance (Bivalvia: Unionida).</title>
        <authorList>
            <person name="Smith C.H."/>
        </authorList>
    </citation>
    <scope>NUCLEOTIDE SEQUENCE</scope>
    <source>
        <strain evidence="5">CHS0354</strain>
    </source>
</reference>
<evidence type="ECO:0000256" key="1">
    <source>
        <dbReference type="ARBA" id="ARBA00008307"/>
    </source>
</evidence>
<proteinExistence type="inferred from homology"/>
<evidence type="ECO:0000256" key="3">
    <source>
        <dbReference type="ARBA" id="ARBA00022840"/>
    </source>
</evidence>
<dbReference type="PANTHER" id="PTHR10656:SF42">
    <property type="entry name" value="CYCLIC GMP-AMP SYNTHASE-LIKE PROTEIN-RELATED"/>
    <property type="match status" value="1"/>
</dbReference>
<comment type="similarity">
    <text evidence="1">Belongs to the mab-21 family.</text>
</comment>
<dbReference type="InterPro" id="IPR024810">
    <property type="entry name" value="MAB21L/cGLR"/>
</dbReference>
<feature type="domain" description="Mab-21-like nucleotidyltransferase" evidence="4">
    <location>
        <begin position="119"/>
        <end position="315"/>
    </location>
</feature>
<keyword evidence="2" id="KW-0547">Nucleotide-binding</keyword>
<dbReference type="PANTHER" id="PTHR10656">
    <property type="entry name" value="CELL FATE DETERMINING PROTEIN MAB21-RELATED"/>
    <property type="match status" value="1"/>
</dbReference>
<evidence type="ECO:0000313" key="6">
    <source>
        <dbReference type="Proteomes" id="UP001195483"/>
    </source>
</evidence>
<dbReference type="Gene3D" id="3.30.460.90">
    <property type="match status" value="1"/>
</dbReference>
<protein>
    <recommendedName>
        <fullName evidence="4">Mab-21-like nucleotidyltransferase domain-containing protein</fullName>
    </recommendedName>
</protein>
<gene>
    <name evidence="5" type="ORF">CHS0354_024370</name>
</gene>
<dbReference type="GO" id="GO:0005524">
    <property type="term" value="F:ATP binding"/>
    <property type="evidence" value="ECO:0007669"/>
    <property type="project" value="UniProtKB-KW"/>
</dbReference>
<sequence length="479" mass="54584">MERMEGVTTGDIIAANSKINSFSNQLLNDLVRPRFCASGLPRRLNEWQKPVSSFARHESVLSLNLKQKLGNFDVTDADWKNGTMVVDVIMELMLKEMKATASFEGLILDGFLKQGSARDGLKIKAANEFDMLLKYHITDMDIAIIPMSSPGLAKLLVRNNEPNLRMSFPSWLAKGVIVKCENSFYLSSRRLHERVFESIIDRSREKISSLINGLLLREKVAFNLTRRMNPPSVSLSITFGRNSQTVSAAGLLYLRTSPSSFPDIDIDIVPGMEVQGKSELKHYVVAKWLDDNQNETALFDTPSMVWRICTSAYEKHNIDIAREHTGKRYIMTACRIVKAYMSTQKEIGKSGIPPLPISTFMRSYFLKNITFYCFHFRGDVPGVKDALGCFLGFLNVCLEEGHLPQYFIGNHLLQRSFPSCSEGARFDLFRNVAPETMINVRRDMPLVLSFFEGMYEKREFSSQICERFREYIQMGDYPE</sequence>
<name>A0AAE0W1J1_9BIVA</name>
<reference evidence="5" key="3">
    <citation type="submission" date="2023-05" db="EMBL/GenBank/DDBJ databases">
        <authorList>
            <person name="Smith C.H."/>
        </authorList>
    </citation>
    <scope>NUCLEOTIDE SEQUENCE</scope>
    <source>
        <strain evidence="5">CHS0354</strain>
        <tissue evidence="5">Mantle</tissue>
    </source>
</reference>
<reference evidence="5" key="2">
    <citation type="journal article" date="2021" name="Genome Biol. Evol.">
        <title>Developing a high-quality reference genome for a parasitic bivalve with doubly uniparental inheritance (Bivalvia: Unionida).</title>
        <authorList>
            <person name="Smith C.H."/>
        </authorList>
    </citation>
    <scope>NUCLEOTIDE SEQUENCE</scope>
    <source>
        <strain evidence="5">CHS0354</strain>
        <tissue evidence="5">Mantle</tissue>
    </source>
</reference>
<evidence type="ECO:0000313" key="5">
    <source>
        <dbReference type="EMBL" id="KAK3598648.1"/>
    </source>
</evidence>
<comment type="caution">
    <text evidence="5">The sequence shown here is derived from an EMBL/GenBank/DDBJ whole genome shotgun (WGS) entry which is preliminary data.</text>
</comment>
<dbReference type="InterPro" id="IPR046903">
    <property type="entry name" value="Mab-21-like_nuc_Trfase"/>
</dbReference>
<dbReference type="AlphaFoldDB" id="A0AAE0W1J1"/>
<dbReference type="Proteomes" id="UP001195483">
    <property type="component" value="Unassembled WGS sequence"/>
</dbReference>
<accession>A0AAE0W1J1</accession>
<keyword evidence="6" id="KW-1185">Reference proteome</keyword>